<dbReference type="Proteomes" id="UP000324222">
    <property type="component" value="Unassembled WGS sequence"/>
</dbReference>
<comment type="caution">
    <text evidence="2">The sequence shown here is derived from an EMBL/GenBank/DDBJ whole genome shotgun (WGS) entry which is preliminary data.</text>
</comment>
<dbReference type="OrthoDB" id="3176171at2759"/>
<evidence type="ECO:0000259" key="1">
    <source>
        <dbReference type="Pfam" id="PF12423"/>
    </source>
</evidence>
<name>A0A5B7E4N6_PORTR</name>
<proteinExistence type="predicted"/>
<dbReference type="PANTHER" id="PTHR47117:SF10">
    <property type="entry name" value="KINESIN-LIKE PROTEIN KIF1B"/>
    <property type="match status" value="1"/>
</dbReference>
<sequence>MSTWSHQQYPQPLFLSTDALECRDIMTSNPNECNWSVRDYALASWAFRKWKYHQFTSLRDDLWGNAIFLKEANAISVELKKKVQFQFTLLTDTLYSPLPPDFLPLMDEEDEEEDEEDRPIPRTIVAVEVQDTKNGATHYWTLEKLRQRLELMREMYHNEAELSPTSPDYNIENLTGGDPFYDRFPWFRLVGRGFLYLSNLLYPVPLLHRVAIVNERGDVKGYLKVAVQAVIVSEDDAVESTQPAGVRQSARISFNEGSFKRPRAKRGSLSAQVLEKNTAAAAEEERIVEGQVGPGDTIKLEDEVCEVDSGRGDSSASSCDSGKYDDLPPHLRLGQELTFRVTVLQAFDVSTEYADIFCQFNFLHRHDEAFSTEPVKNTGKGPPLGFYHVQNITVTVTKAFIDYIRTQPIVFEVFGHYQQHPLHRDSRQDATHFTR</sequence>
<dbReference type="InterPro" id="IPR022140">
    <property type="entry name" value="Kinesin-like_KIF1-typ"/>
</dbReference>
<feature type="domain" description="Kinesin-like KIF1-type" evidence="1">
    <location>
        <begin position="145"/>
        <end position="192"/>
    </location>
</feature>
<evidence type="ECO:0000313" key="2">
    <source>
        <dbReference type="EMBL" id="MPC28952.1"/>
    </source>
</evidence>
<protein>
    <submittedName>
        <fullName evidence="2">Kinesin-like protein unc-104</fullName>
    </submittedName>
</protein>
<dbReference type="PANTHER" id="PTHR47117">
    <property type="entry name" value="STAR-RELATED LIPID TRANSFER PROTEIN 9"/>
    <property type="match status" value="1"/>
</dbReference>
<keyword evidence="3" id="KW-1185">Reference proteome</keyword>
<dbReference type="EMBL" id="VSRR010001993">
    <property type="protein sequence ID" value="MPC28952.1"/>
    <property type="molecule type" value="Genomic_DNA"/>
</dbReference>
<evidence type="ECO:0000313" key="3">
    <source>
        <dbReference type="Proteomes" id="UP000324222"/>
    </source>
</evidence>
<dbReference type="Pfam" id="PF12423">
    <property type="entry name" value="KIF1B"/>
    <property type="match status" value="1"/>
</dbReference>
<gene>
    <name evidence="2" type="primary">unc-104_2</name>
    <name evidence="2" type="ORF">E2C01_022168</name>
</gene>
<reference evidence="2 3" key="1">
    <citation type="submission" date="2019-05" db="EMBL/GenBank/DDBJ databases">
        <title>Another draft genome of Portunus trituberculatus and its Hox gene families provides insights of decapod evolution.</title>
        <authorList>
            <person name="Jeong J.-H."/>
            <person name="Song I."/>
            <person name="Kim S."/>
            <person name="Choi T."/>
            <person name="Kim D."/>
            <person name="Ryu S."/>
            <person name="Kim W."/>
        </authorList>
    </citation>
    <scope>NUCLEOTIDE SEQUENCE [LARGE SCALE GENOMIC DNA]</scope>
    <source>
        <tissue evidence="2">Muscle</tissue>
    </source>
</reference>
<organism evidence="2 3">
    <name type="scientific">Portunus trituberculatus</name>
    <name type="common">Swimming crab</name>
    <name type="synonym">Neptunus trituberculatus</name>
    <dbReference type="NCBI Taxonomy" id="210409"/>
    <lineage>
        <taxon>Eukaryota</taxon>
        <taxon>Metazoa</taxon>
        <taxon>Ecdysozoa</taxon>
        <taxon>Arthropoda</taxon>
        <taxon>Crustacea</taxon>
        <taxon>Multicrustacea</taxon>
        <taxon>Malacostraca</taxon>
        <taxon>Eumalacostraca</taxon>
        <taxon>Eucarida</taxon>
        <taxon>Decapoda</taxon>
        <taxon>Pleocyemata</taxon>
        <taxon>Brachyura</taxon>
        <taxon>Eubrachyura</taxon>
        <taxon>Portunoidea</taxon>
        <taxon>Portunidae</taxon>
        <taxon>Portuninae</taxon>
        <taxon>Portunus</taxon>
    </lineage>
</organism>
<accession>A0A5B7E4N6</accession>
<dbReference type="AlphaFoldDB" id="A0A5B7E4N6"/>